<evidence type="ECO:0000256" key="1">
    <source>
        <dbReference type="SAM" id="MobiDB-lite"/>
    </source>
</evidence>
<dbReference type="AlphaFoldDB" id="A0A6L2J4J3"/>
<comment type="caution">
    <text evidence="2">The sequence shown here is derived from an EMBL/GenBank/DDBJ whole genome shotgun (WGS) entry which is preliminary data.</text>
</comment>
<feature type="region of interest" description="Disordered" evidence="1">
    <location>
        <begin position="459"/>
        <end position="514"/>
    </location>
</feature>
<protein>
    <submittedName>
        <fullName evidence="2">Uncharacterized protein</fullName>
    </submittedName>
</protein>
<accession>A0A6L2J4J3</accession>
<evidence type="ECO:0000313" key="2">
    <source>
        <dbReference type="EMBL" id="GEU30614.1"/>
    </source>
</evidence>
<feature type="compositionally biased region" description="Basic and acidic residues" evidence="1">
    <location>
        <begin position="467"/>
        <end position="496"/>
    </location>
</feature>
<feature type="non-terminal residue" evidence="2">
    <location>
        <position position="753"/>
    </location>
</feature>
<name>A0A6L2J4J3_TANCI</name>
<dbReference type="CDD" id="cd09272">
    <property type="entry name" value="RNase_HI_RT_Ty1"/>
    <property type="match status" value="1"/>
</dbReference>
<organism evidence="2">
    <name type="scientific">Tanacetum cinerariifolium</name>
    <name type="common">Dalmatian daisy</name>
    <name type="synonym">Chrysanthemum cinerariifolium</name>
    <dbReference type="NCBI Taxonomy" id="118510"/>
    <lineage>
        <taxon>Eukaryota</taxon>
        <taxon>Viridiplantae</taxon>
        <taxon>Streptophyta</taxon>
        <taxon>Embryophyta</taxon>
        <taxon>Tracheophyta</taxon>
        <taxon>Spermatophyta</taxon>
        <taxon>Magnoliopsida</taxon>
        <taxon>eudicotyledons</taxon>
        <taxon>Gunneridae</taxon>
        <taxon>Pentapetalae</taxon>
        <taxon>asterids</taxon>
        <taxon>campanulids</taxon>
        <taxon>Asterales</taxon>
        <taxon>Asteraceae</taxon>
        <taxon>Asteroideae</taxon>
        <taxon>Anthemideae</taxon>
        <taxon>Anthemidinae</taxon>
        <taxon>Tanacetum</taxon>
    </lineage>
</organism>
<dbReference type="PANTHER" id="PTHR11439:SF495">
    <property type="entry name" value="REVERSE TRANSCRIPTASE, RNA-DEPENDENT DNA POLYMERASE-RELATED"/>
    <property type="match status" value="1"/>
</dbReference>
<proteinExistence type="predicted"/>
<gene>
    <name evidence="2" type="ORF">Tci_002592</name>
</gene>
<sequence length="753" mass="85603">MESQSETIQTVSTLKFPMLKIRDYDLWSMRMEKYLTHIDYTLLEVIMNRDAPAAITSVNGGAEAAVPPKTAIEKIAMRNELKAKSTMLLAIPDEQLLKFHGIKDAKTLWEAIKTRFRGNKESKKMQKTISKQQYENFVASRFEEKDANLKLPISLPPAWNTHTLIMQNKSNLDTLSMDDLYNNLKVYKAEIKGQSSLNSNSHNVAFVSSDNTSRTNEGVNTTHDVSVANNKDLEQIDNDDLEEMDLKWQKLLSLIRQRLNVTTAIGEVTLLESAGHQGVKELEMETIQEGLYQWRLLLMTCVNESEEDNNQANDRYKAGEGYHAVPLPYTRNFMPSRPDLSFVRLDDSVFKFAISETVTSLNETKTRSPKRGKIYGKGKIRTGKLDFEDVYFVKELKFNLFSVTQICDKKNSVLFTETRCLVLSPDFKLLDENQVLLKVPRQNDIQKKASDHEYILLPFMPSSTQSSDDKDAGDVPDKGDEGVSKRNVIDDQEKTDSSTQDVGTAEPRINTASTNINTGSLNSNIIGSNDPSMPSLEEIGIFDDVCDDREVARVLNELLESASSRFDFLSYLLKQSVAERVVSIKNPLIEMPDITFAVCACEWFQVTLKTSHLHAVKRIFRYLKGQPKLGLWYPRDSPFDLEAYSDSDYTGASLDRKSTTGEYVAAASCYGQVLWIQNQMLSYGFNLMNTKIYIDNESTSCIMKNPVFHSKTKHIEIRHHFIRDSYEKKLIQVIKIHTYHIVADLLTKAFDVS</sequence>
<dbReference type="PANTHER" id="PTHR11439">
    <property type="entry name" value="GAG-POL-RELATED RETROTRANSPOSON"/>
    <property type="match status" value="1"/>
</dbReference>
<dbReference type="EMBL" id="BKCJ010000172">
    <property type="protein sequence ID" value="GEU30614.1"/>
    <property type="molecule type" value="Genomic_DNA"/>
</dbReference>
<reference evidence="2" key="1">
    <citation type="journal article" date="2019" name="Sci. Rep.">
        <title>Draft genome of Tanacetum cinerariifolium, the natural source of mosquito coil.</title>
        <authorList>
            <person name="Yamashiro T."/>
            <person name="Shiraishi A."/>
            <person name="Satake H."/>
            <person name="Nakayama K."/>
        </authorList>
    </citation>
    <scope>NUCLEOTIDE SEQUENCE</scope>
</reference>